<feature type="region of interest" description="Disordered" evidence="1">
    <location>
        <begin position="252"/>
        <end position="271"/>
    </location>
</feature>
<reference evidence="2 3" key="1">
    <citation type="submission" date="2024-02" db="EMBL/GenBank/DDBJ databases">
        <title>First draft genome assembly of two strains of Seiridium cardinale.</title>
        <authorList>
            <person name="Emiliani G."/>
            <person name="Scali E."/>
        </authorList>
    </citation>
    <scope>NUCLEOTIDE SEQUENCE [LARGE SCALE GENOMIC DNA]</scope>
    <source>
        <strain evidence="2 3">BM-138-000479</strain>
    </source>
</reference>
<feature type="compositionally biased region" description="Polar residues" evidence="1">
    <location>
        <begin position="50"/>
        <end position="59"/>
    </location>
</feature>
<feature type="compositionally biased region" description="Basic and acidic residues" evidence="1">
    <location>
        <begin position="201"/>
        <end position="247"/>
    </location>
</feature>
<keyword evidence="3" id="KW-1185">Reference proteome</keyword>
<organism evidence="2 3">
    <name type="scientific">Seiridium cardinale</name>
    <dbReference type="NCBI Taxonomy" id="138064"/>
    <lineage>
        <taxon>Eukaryota</taxon>
        <taxon>Fungi</taxon>
        <taxon>Dikarya</taxon>
        <taxon>Ascomycota</taxon>
        <taxon>Pezizomycotina</taxon>
        <taxon>Sordariomycetes</taxon>
        <taxon>Xylariomycetidae</taxon>
        <taxon>Amphisphaeriales</taxon>
        <taxon>Sporocadaceae</taxon>
        <taxon>Seiridium</taxon>
    </lineage>
</organism>
<evidence type="ECO:0000313" key="3">
    <source>
        <dbReference type="Proteomes" id="UP001465668"/>
    </source>
</evidence>
<sequence length="359" mass="41467">MCEKHYYYNTTRDGVREKQTRTERCSQALRRGTACENPQKFKHPEGERAPQSSTTQFLSANFPPSPPSSDTSYAPSGSEGERSHKRRSGIYINGEKVAEMGRKPSRRERRNSNHVVIVEPPASPRTPPRYETPMGSPSRSPPTYTHEPRSRHQPSYYTRPEVSMEVNRPRRDSAIHYDYVSPKSKPRRDSYSQGSSSVSDEEARLRELRRELRKAEEAKKNAEEAQRKAEQGRKKAEEARQEAARQEKIQKIRRQNEDIANRPIAPSAPAPIKYRRGSVSVKQSEAVLAEAMRNVHLEADKDRRRREKRAQEQREQQQREEEAAQRERLRARMAPQVQRSNTVGHGGARRPTVVFNDQY</sequence>
<evidence type="ECO:0000313" key="2">
    <source>
        <dbReference type="EMBL" id="KAK9772099.1"/>
    </source>
</evidence>
<dbReference type="EMBL" id="JARVKM010000066">
    <property type="protein sequence ID" value="KAK9772099.1"/>
    <property type="molecule type" value="Genomic_DNA"/>
</dbReference>
<protein>
    <submittedName>
        <fullName evidence="2">Uncharacterized protein</fullName>
    </submittedName>
</protein>
<proteinExistence type="predicted"/>
<feature type="region of interest" description="Disordered" evidence="1">
    <location>
        <begin position="1"/>
        <end position="247"/>
    </location>
</feature>
<name>A0ABR2XE77_9PEZI</name>
<dbReference type="Proteomes" id="UP001465668">
    <property type="component" value="Unassembled WGS sequence"/>
</dbReference>
<feature type="region of interest" description="Disordered" evidence="1">
    <location>
        <begin position="298"/>
        <end position="359"/>
    </location>
</feature>
<comment type="caution">
    <text evidence="2">The sequence shown here is derived from an EMBL/GenBank/DDBJ whole genome shotgun (WGS) entry which is preliminary data.</text>
</comment>
<evidence type="ECO:0000256" key="1">
    <source>
        <dbReference type="SAM" id="MobiDB-lite"/>
    </source>
</evidence>
<feature type="compositionally biased region" description="Basic and acidic residues" evidence="1">
    <location>
        <begin position="13"/>
        <end position="24"/>
    </location>
</feature>
<feature type="compositionally biased region" description="Basic and acidic residues" evidence="1">
    <location>
        <begin position="309"/>
        <end position="330"/>
    </location>
</feature>
<gene>
    <name evidence="2" type="ORF">SCAR479_11262</name>
</gene>
<accession>A0ABR2XE77</accession>